<feature type="domain" description="RCK C-terminal" evidence="8">
    <location>
        <begin position="136"/>
        <end position="223"/>
    </location>
</feature>
<feature type="domain" description="RCK N-terminal" evidence="7">
    <location>
        <begin position="1"/>
        <end position="116"/>
    </location>
</feature>
<keyword evidence="2" id="KW-0813">Transport</keyword>
<organism evidence="9 10">
    <name type="scientific">candidate division WOR_3 bacterium SM23_60</name>
    <dbReference type="NCBI Taxonomy" id="1703780"/>
    <lineage>
        <taxon>Bacteria</taxon>
        <taxon>Bacteria division WOR-3</taxon>
    </lineage>
</organism>
<dbReference type="SUPFAM" id="SSF116726">
    <property type="entry name" value="TrkA C-terminal domain-like"/>
    <property type="match status" value="1"/>
</dbReference>
<dbReference type="Gene3D" id="3.30.70.1450">
    <property type="entry name" value="Regulator of K+ conductance, C-terminal domain"/>
    <property type="match status" value="1"/>
</dbReference>
<dbReference type="InterPro" id="IPR003148">
    <property type="entry name" value="RCK_N"/>
</dbReference>
<evidence type="ECO:0000256" key="1">
    <source>
        <dbReference type="ARBA" id="ARBA00017378"/>
    </source>
</evidence>
<dbReference type="InterPro" id="IPR036721">
    <property type="entry name" value="RCK_C_sf"/>
</dbReference>
<evidence type="ECO:0000313" key="10">
    <source>
        <dbReference type="Proteomes" id="UP000051096"/>
    </source>
</evidence>
<evidence type="ECO:0000256" key="4">
    <source>
        <dbReference type="ARBA" id="ARBA00022958"/>
    </source>
</evidence>
<dbReference type="GO" id="GO:0005886">
    <property type="term" value="C:plasma membrane"/>
    <property type="evidence" value="ECO:0007669"/>
    <property type="project" value="InterPro"/>
</dbReference>
<evidence type="ECO:0000259" key="8">
    <source>
        <dbReference type="PROSITE" id="PS51202"/>
    </source>
</evidence>
<gene>
    <name evidence="9" type="ORF">AMJ87_03845</name>
</gene>
<dbReference type="InterPro" id="IPR036291">
    <property type="entry name" value="NAD(P)-bd_dom_sf"/>
</dbReference>
<accession>A0A0S8GK14</accession>
<evidence type="ECO:0000256" key="2">
    <source>
        <dbReference type="ARBA" id="ARBA00022448"/>
    </source>
</evidence>
<keyword evidence="6" id="KW-0406">Ion transport</keyword>
<dbReference type="PRINTS" id="PR00335">
    <property type="entry name" value="KUPTAKETRKA"/>
</dbReference>
<dbReference type="Pfam" id="PF02080">
    <property type="entry name" value="TrkA_C"/>
    <property type="match status" value="1"/>
</dbReference>
<dbReference type="Proteomes" id="UP000051096">
    <property type="component" value="Unassembled WGS sequence"/>
</dbReference>
<dbReference type="InterPro" id="IPR050721">
    <property type="entry name" value="Trk_Ktr_HKT_K-transport"/>
</dbReference>
<dbReference type="PANTHER" id="PTHR43833:SF5">
    <property type="entry name" value="TRK SYSTEM POTASSIUM UPTAKE PROTEIN TRKA"/>
    <property type="match status" value="1"/>
</dbReference>
<name>A0A0S8GK14_UNCW3</name>
<evidence type="ECO:0000256" key="5">
    <source>
        <dbReference type="ARBA" id="ARBA00023027"/>
    </source>
</evidence>
<evidence type="ECO:0000313" key="9">
    <source>
        <dbReference type="EMBL" id="KPK72754.1"/>
    </source>
</evidence>
<protein>
    <recommendedName>
        <fullName evidence="1">Trk system potassium uptake protein TrkA</fullName>
    </recommendedName>
</protein>
<dbReference type="AlphaFoldDB" id="A0A0S8GK14"/>
<dbReference type="SUPFAM" id="SSF51735">
    <property type="entry name" value="NAD(P)-binding Rossmann-fold domains"/>
    <property type="match status" value="1"/>
</dbReference>
<sequence length="225" mass="24771">MYVIVAGVGIIGRQITKSLVENRHDVVAIDRDAHVCESVYAETGALTIQGNATDINTLEKAGANKADVIVCLMPMAADNIACALLSKSLGIPRIIVRLRNPRYEEAYIQAGVTSLIRVSHLLVNQIMTEVEQPKVRRIMTLGGGEAEIYAAKIPERARSSGMKVTEIAQKRNFPKECLLIGIYREEGGEFIIPRGSSTLREGDTVFLLTKGQFIKRATDFLTRTR</sequence>
<comment type="caution">
    <text evidence="9">The sequence shown here is derived from an EMBL/GenBank/DDBJ whole genome shotgun (WGS) entry which is preliminary data.</text>
</comment>
<dbReference type="Gene3D" id="3.40.50.720">
    <property type="entry name" value="NAD(P)-binding Rossmann-like Domain"/>
    <property type="match status" value="1"/>
</dbReference>
<reference evidence="9 10" key="1">
    <citation type="journal article" date="2015" name="Microbiome">
        <title>Genomic resolution of linkages in carbon, nitrogen, and sulfur cycling among widespread estuary sediment bacteria.</title>
        <authorList>
            <person name="Baker B.J."/>
            <person name="Lazar C.S."/>
            <person name="Teske A.P."/>
            <person name="Dick G.J."/>
        </authorList>
    </citation>
    <scope>NUCLEOTIDE SEQUENCE [LARGE SCALE GENOMIC DNA]</scope>
    <source>
        <strain evidence="9">SM23_60</strain>
    </source>
</reference>
<dbReference type="EMBL" id="LJUO01000023">
    <property type="protein sequence ID" value="KPK72754.1"/>
    <property type="molecule type" value="Genomic_DNA"/>
</dbReference>
<dbReference type="InterPro" id="IPR006036">
    <property type="entry name" value="K_uptake_TrkA"/>
</dbReference>
<keyword evidence="3" id="KW-0633">Potassium transport</keyword>
<evidence type="ECO:0000256" key="6">
    <source>
        <dbReference type="ARBA" id="ARBA00023065"/>
    </source>
</evidence>
<dbReference type="InterPro" id="IPR006037">
    <property type="entry name" value="RCK_C"/>
</dbReference>
<dbReference type="PROSITE" id="PS51202">
    <property type="entry name" value="RCK_C"/>
    <property type="match status" value="1"/>
</dbReference>
<dbReference type="GO" id="GO:0015079">
    <property type="term" value="F:potassium ion transmembrane transporter activity"/>
    <property type="evidence" value="ECO:0007669"/>
    <property type="project" value="InterPro"/>
</dbReference>
<keyword evidence="4" id="KW-0630">Potassium</keyword>
<dbReference type="PROSITE" id="PS51201">
    <property type="entry name" value="RCK_N"/>
    <property type="match status" value="1"/>
</dbReference>
<evidence type="ECO:0000256" key="3">
    <source>
        <dbReference type="ARBA" id="ARBA00022538"/>
    </source>
</evidence>
<proteinExistence type="predicted"/>
<dbReference type="Pfam" id="PF02254">
    <property type="entry name" value="TrkA_N"/>
    <property type="match status" value="1"/>
</dbReference>
<evidence type="ECO:0000259" key="7">
    <source>
        <dbReference type="PROSITE" id="PS51201"/>
    </source>
</evidence>
<dbReference type="PANTHER" id="PTHR43833">
    <property type="entry name" value="POTASSIUM CHANNEL PROTEIN 2-RELATED-RELATED"/>
    <property type="match status" value="1"/>
</dbReference>
<keyword evidence="5" id="KW-0520">NAD</keyword>